<reference evidence="1 2" key="1">
    <citation type="submission" date="2021-03" db="EMBL/GenBank/DDBJ databases">
        <authorList>
            <person name="Peeters C."/>
        </authorList>
    </citation>
    <scope>NUCLEOTIDE SEQUENCE [LARGE SCALE GENOMIC DNA]</scope>
    <source>
        <strain evidence="1 2">LMG 26411</strain>
    </source>
</reference>
<evidence type="ECO:0008006" key="3">
    <source>
        <dbReference type="Google" id="ProtNLM"/>
    </source>
</evidence>
<organism evidence="1 2">
    <name type="scientific">Cupriavidus numazuensis</name>
    <dbReference type="NCBI Taxonomy" id="221992"/>
    <lineage>
        <taxon>Bacteria</taxon>
        <taxon>Pseudomonadati</taxon>
        <taxon>Pseudomonadota</taxon>
        <taxon>Betaproteobacteria</taxon>
        <taxon>Burkholderiales</taxon>
        <taxon>Burkholderiaceae</taxon>
        <taxon>Cupriavidus</taxon>
    </lineage>
</organism>
<accession>A0ABN7PVG1</accession>
<proteinExistence type="predicted"/>
<keyword evidence="2" id="KW-1185">Reference proteome</keyword>
<dbReference type="InterPro" id="IPR010982">
    <property type="entry name" value="Lambda_DNA-bd_dom_sf"/>
</dbReference>
<protein>
    <recommendedName>
        <fullName evidence="3">HTH cro/C1-type domain-containing protein</fullName>
    </recommendedName>
</protein>
<dbReference type="EMBL" id="CAJPVI010000002">
    <property type="protein sequence ID" value="CAG2132306.1"/>
    <property type="molecule type" value="Genomic_DNA"/>
</dbReference>
<gene>
    <name evidence="1" type="ORF">LMG26411_00593</name>
</gene>
<dbReference type="Proteomes" id="UP000672657">
    <property type="component" value="Unassembled WGS sequence"/>
</dbReference>
<evidence type="ECO:0000313" key="1">
    <source>
        <dbReference type="EMBL" id="CAG2132306.1"/>
    </source>
</evidence>
<evidence type="ECO:0000313" key="2">
    <source>
        <dbReference type="Proteomes" id="UP000672657"/>
    </source>
</evidence>
<sequence length="93" mass="10027">MSGRALAHRIGIRPQSIHYLLDPARNAQGSRHTSAIARVLGVSGDWLASGKGRPYEKGERQADPQEVVASCLASAKQLVADLERLIRLLEGKG</sequence>
<comment type="caution">
    <text evidence="1">The sequence shown here is derived from an EMBL/GenBank/DDBJ whole genome shotgun (WGS) entry which is preliminary data.</text>
</comment>
<dbReference type="Gene3D" id="1.10.260.40">
    <property type="entry name" value="lambda repressor-like DNA-binding domains"/>
    <property type="match status" value="1"/>
</dbReference>
<name>A0ABN7PVG1_9BURK</name>